<evidence type="ECO:0000259" key="6">
    <source>
        <dbReference type="Pfam" id="PF04542"/>
    </source>
</evidence>
<dbReference type="InterPro" id="IPR036388">
    <property type="entry name" value="WH-like_DNA-bd_sf"/>
</dbReference>
<dbReference type="GO" id="GO:0016987">
    <property type="term" value="F:sigma factor activity"/>
    <property type="evidence" value="ECO:0007669"/>
    <property type="project" value="UniProtKB-KW"/>
</dbReference>
<dbReference type="GO" id="GO:0006352">
    <property type="term" value="P:DNA-templated transcription initiation"/>
    <property type="evidence" value="ECO:0007669"/>
    <property type="project" value="InterPro"/>
</dbReference>
<dbReference type="InterPro" id="IPR014284">
    <property type="entry name" value="RNA_pol_sigma-70_dom"/>
</dbReference>
<dbReference type="Gene3D" id="1.10.1740.10">
    <property type="match status" value="1"/>
</dbReference>
<dbReference type="GO" id="GO:0003677">
    <property type="term" value="F:DNA binding"/>
    <property type="evidence" value="ECO:0007669"/>
    <property type="project" value="UniProtKB-KW"/>
</dbReference>
<dbReference type="STRING" id="314230.DSM3645_17105"/>
<sequence>MTERKRRGKVWPLTSDICLLVDQCRAGDDSAIRQFIDLFRHKVYALCFRMVGEHHEAEDMAQETFVRVIRSLHHWDRERPLEPWILTIAGNRCRTLLSKRKRRPQAHPIEEHVADHRPDLQPAQILAEEVHLALQQVRSEYRQAFLLFHEHELSYIEISQQLGRPLGTIKTWVHRARREMIARLSQRGVLEGREDEVRRV</sequence>
<evidence type="ECO:0000256" key="1">
    <source>
        <dbReference type="ARBA" id="ARBA00010641"/>
    </source>
</evidence>
<dbReference type="InterPro" id="IPR013249">
    <property type="entry name" value="RNA_pol_sigma70_r4_t2"/>
</dbReference>
<feature type="domain" description="RNA polymerase sigma factor 70 region 4 type 2" evidence="7">
    <location>
        <begin position="128"/>
        <end position="180"/>
    </location>
</feature>
<dbReference type="EMBL" id="AANZ01000003">
    <property type="protein sequence ID" value="EAQ81891.1"/>
    <property type="molecule type" value="Genomic_DNA"/>
</dbReference>
<dbReference type="eggNOG" id="COG1595">
    <property type="taxonomic scope" value="Bacteria"/>
</dbReference>
<dbReference type="SUPFAM" id="SSF88659">
    <property type="entry name" value="Sigma3 and sigma4 domains of RNA polymerase sigma factors"/>
    <property type="match status" value="1"/>
</dbReference>
<dbReference type="NCBIfam" id="TIGR02937">
    <property type="entry name" value="sigma70-ECF"/>
    <property type="match status" value="1"/>
</dbReference>
<dbReference type="InterPro" id="IPR039425">
    <property type="entry name" value="RNA_pol_sigma-70-like"/>
</dbReference>
<dbReference type="Proteomes" id="UP000004358">
    <property type="component" value="Unassembled WGS sequence"/>
</dbReference>
<reference evidence="8 9" key="1">
    <citation type="submission" date="2006-02" db="EMBL/GenBank/DDBJ databases">
        <authorList>
            <person name="Amann R."/>
            <person name="Ferriera S."/>
            <person name="Johnson J."/>
            <person name="Kravitz S."/>
            <person name="Halpern A."/>
            <person name="Remington K."/>
            <person name="Beeson K."/>
            <person name="Tran B."/>
            <person name="Rogers Y.-H."/>
            <person name="Friedman R."/>
            <person name="Venter J.C."/>
        </authorList>
    </citation>
    <scope>NUCLEOTIDE SEQUENCE [LARGE SCALE GENOMIC DNA]</scope>
    <source>
        <strain evidence="8 9">DSM 3645</strain>
    </source>
</reference>
<keyword evidence="5" id="KW-0804">Transcription</keyword>
<name>A3ZNJ6_9BACT</name>
<comment type="similarity">
    <text evidence="1">Belongs to the sigma-70 factor family. ECF subfamily.</text>
</comment>
<keyword evidence="2" id="KW-0805">Transcription regulation</keyword>
<dbReference type="InterPro" id="IPR013325">
    <property type="entry name" value="RNA_pol_sigma_r2"/>
</dbReference>
<dbReference type="PANTHER" id="PTHR43133:SF8">
    <property type="entry name" value="RNA POLYMERASE SIGMA FACTOR HI_1459-RELATED"/>
    <property type="match status" value="1"/>
</dbReference>
<dbReference type="InterPro" id="IPR007627">
    <property type="entry name" value="RNA_pol_sigma70_r2"/>
</dbReference>
<evidence type="ECO:0000313" key="9">
    <source>
        <dbReference type="Proteomes" id="UP000004358"/>
    </source>
</evidence>
<proteinExistence type="inferred from homology"/>
<dbReference type="InterPro" id="IPR013324">
    <property type="entry name" value="RNA_pol_sigma_r3/r4-like"/>
</dbReference>
<dbReference type="SUPFAM" id="SSF88946">
    <property type="entry name" value="Sigma2 domain of RNA polymerase sigma factors"/>
    <property type="match status" value="1"/>
</dbReference>
<evidence type="ECO:0000256" key="5">
    <source>
        <dbReference type="ARBA" id="ARBA00023163"/>
    </source>
</evidence>
<dbReference type="Pfam" id="PF08281">
    <property type="entry name" value="Sigma70_r4_2"/>
    <property type="match status" value="1"/>
</dbReference>
<evidence type="ECO:0000256" key="4">
    <source>
        <dbReference type="ARBA" id="ARBA00023125"/>
    </source>
</evidence>
<dbReference type="Pfam" id="PF04542">
    <property type="entry name" value="Sigma70_r2"/>
    <property type="match status" value="1"/>
</dbReference>
<dbReference type="AlphaFoldDB" id="A3ZNJ6"/>
<organism evidence="8 9">
    <name type="scientific">Blastopirellula marina DSM 3645</name>
    <dbReference type="NCBI Taxonomy" id="314230"/>
    <lineage>
        <taxon>Bacteria</taxon>
        <taxon>Pseudomonadati</taxon>
        <taxon>Planctomycetota</taxon>
        <taxon>Planctomycetia</taxon>
        <taxon>Pirellulales</taxon>
        <taxon>Pirellulaceae</taxon>
        <taxon>Blastopirellula</taxon>
    </lineage>
</organism>
<dbReference type="CDD" id="cd06171">
    <property type="entry name" value="Sigma70_r4"/>
    <property type="match status" value="1"/>
</dbReference>
<dbReference type="HOGENOM" id="CLU_047691_3_4_0"/>
<dbReference type="OrthoDB" id="9785675at2"/>
<dbReference type="PANTHER" id="PTHR43133">
    <property type="entry name" value="RNA POLYMERASE ECF-TYPE SIGMA FACTO"/>
    <property type="match status" value="1"/>
</dbReference>
<comment type="caution">
    <text evidence="8">The sequence shown here is derived from an EMBL/GenBank/DDBJ whole genome shotgun (WGS) entry which is preliminary data.</text>
</comment>
<accession>A3ZNJ6</accession>
<keyword evidence="4" id="KW-0238">DNA-binding</keyword>
<feature type="domain" description="RNA polymerase sigma-70 region 2" evidence="6">
    <location>
        <begin position="38"/>
        <end position="103"/>
    </location>
</feature>
<keyword evidence="3" id="KW-0731">Sigma factor</keyword>
<evidence type="ECO:0000313" key="8">
    <source>
        <dbReference type="EMBL" id="EAQ81891.1"/>
    </source>
</evidence>
<gene>
    <name evidence="8" type="ORF">DSM3645_17105</name>
</gene>
<evidence type="ECO:0000259" key="7">
    <source>
        <dbReference type="Pfam" id="PF08281"/>
    </source>
</evidence>
<evidence type="ECO:0000256" key="2">
    <source>
        <dbReference type="ARBA" id="ARBA00023015"/>
    </source>
</evidence>
<protein>
    <submittedName>
        <fullName evidence="8">Putative RNA polymerase sigma factor sigW</fullName>
    </submittedName>
</protein>
<evidence type="ECO:0000256" key="3">
    <source>
        <dbReference type="ARBA" id="ARBA00023082"/>
    </source>
</evidence>
<dbReference type="Gene3D" id="1.10.10.10">
    <property type="entry name" value="Winged helix-like DNA-binding domain superfamily/Winged helix DNA-binding domain"/>
    <property type="match status" value="1"/>
</dbReference>